<evidence type="ECO:0000256" key="2">
    <source>
        <dbReference type="SAM" id="Phobius"/>
    </source>
</evidence>
<reference evidence="3 4" key="1">
    <citation type="journal article" date="2017" name="Mol. Biol. Evol.">
        <title>The 4-celled Tetrabaena socialis nuclear genome reveals the essential components for genetic control of cell number at the origin of multicellularity in the volvocine lineage.</title>
        <authorList>
            <person name="Featherston J."/>
            <person name="Arakaki Y."/>
            <person name="Hanschen E.R."/>
            <person name="Ferris P.J."/>
            <person name="Michod R.E."/>
            <person name="Olson B.J.S.C."/>
            <person name="Nozaki H."/>
            <person name="Durand P.M."/>
        </authorList>
    </citation>
    <scope>NUCLEOTIDE SEQUENCE [LARGE SCALE GENOMIC DNA]</scope>
    <source>
        <strain evidence="3 4">NIES-571</strain>
    </source>
</reference>
<gene>
    <name evidence="3" type="ORF">TSOC_006796</name>
</gene>
<evidence type="ECO:0000313" key="3">
    <source>
        <dbReference type="EMBL" id="PNH06813.1"/>
    </source>
</evidence>
<dbReference type="EMBL" id="PGGS01000214">
    <property type="protein sequence ID" value="PNH06813.1"/>
    <property type="molecule type" value="Genomic_DNA"/>
</dbReference>
<protein>
    <recommendedName>
        <fullName evidence="5">Transmembrane protein</fullName>
    </recommendedName>
</protein>
<keyword evidence="2" id="KW-1133">Transmembrane helix</keyword>
<evidence type="ECO:0000256" key="1">
    <source>
        <dbReference type="SAM" id="MobiDB-lite"/>
    </source>
</evidence>
<keyword evidence="2" id="KW-0472">Membrane</keyword>
<accession>A0A2J8A2S6</accession>
<dbReference type="AlphaFoldDB" id="A0A2J8A2S6"/>
<proteinExistence type="predicted"/>
<keyword evidence="2" id="KW-0812">Transmembrane</keyword>
<dbReference type="Proteomes" id="UP000236333">
    <property type="component" value="Unassembled WGS sequence"/>
</dbReference>
<feature type="compositionally biased region" description="Low complexity" evidence="1">
    <location>
        <begin position="125"/>
        <end position="136"/>
    </location>
</feature>
<evidence type="ECO:0000313" key="4">
    <source>
        <dbReference type="Proteomes" id="UP000236333"/>
    </source>
</evidence>
<name>A0A2J8A2S6_9CHLO</name>
<sequence length="200" mass="21281">MSAATAEAAASAASSAPAPAAALDVVTTAASAQPLIFEPQLPDASILAAQSLVLVLTLVAAGYWWLVVVPSERAAVGRSKRLGTLATYLEELEQPEAAEQRRLERWFYSDWLRQREARQQRLRQQRGGAAAPAAGAERLEGAQTEPEPDVYAGLEGQRPDDNLLRPTAATPTPRFFSLDNPIVATAALLGVVGLLASLQR</sequence>
<comment type="caution">
    <text evidence="3">The sequence shown here is derived from an EMBL/GenBank/DDBJ whole genome shotgun (WGS) entry which is preliminary data.</text>
</comment>
<keyword evidence="4" id="KW-1185">Reference proteome</keyword>
<feature type="transmembrane region" description="Helical" evidence="2">
    <location>
        <begin position="46"/>
        <end position="69"/>
    </location>
</feature>
<feature type="region of interest" description="Disordered" evidence="1">
    <location>
        <begin position="122"/>
        <end position="167"/>
    </location>
</feature>
<dbReference type="OrthoDB" id="43106at2759"/>
<evidence type="ECO:0008006" key="5">
    <source>
        <dbReference type="Google" id="ProtNLM"/>
    </source>
</evidence>
<organism evidence="3 4">
    <name type="scientific">Tetrabaena socialis</name>
    <dbReference type="NCBI Taxonomy" id="47790"/>
    <lineage>
        <taxon>Eukaryota</taxon>
        <taxon>Viridiplantae</taxon>
        <taxon>Chlorophyta</taxon>
        <taxon>core chlorophytes</taxon>
        <taxon>Chlorophyceae</taxon>
        <taxon>CS clade</taxon>
        <taxon>Chlamydomonadales</taxon>
        <taxon>Tetrabaenaceae</taxon>
        <taxon>Tetrabaena</taxon>
    </lineage>
</organism>